<sequence length="215" mass="22551">MFNLGLVAGMMVGPKAFADANAQPVGTGPYILDTGHTTRGDRYTYTRNPRYRAPAAYPFDKVVIKAIPDTNARTTALLTGQADAGIGAPARMDAAKQAGLTVTRQPGQVTGLWLVDRDGKIAPPLKDARVRQAINHAVDGPGILKAIMAGVGTPTTQMFAAGSPRTTRSWTASTPTTRRAPSSCSPKPASPTASSSACPARTPSCPRSTRCWRSS</sequence>
<gene>
    <name evidence="6" type="ORF">B4N89_40335</name>
</gene>
<organism evidence="6 7">
    <name type="scientific">Embleya scabrispora</name>
    <dbReference type="NCBI Taxonomy" id="159449"/>
    <lineage>
        <taxon>Bacteria</taxon>
        <taxon>Bacillati</taxon>
        <taxon>Actinomycetota</taxon>
        <taxon>Actinomycetes</taxon>
        <taxon>Kitasatosporales</taxon>
        <taxon>Streptomycetaceae</taxon>
        <taxon>Embleya</taxon>
    </lineage>
</organism>
<feature type="domain" description="Solute-binding protein family 5" evidence="5">
    <location>
        <begin position="14"/>
        <end position="169"/>
    </location>
</feature>
<comment type="similarity">
    <text evidence="1">Belongs to the bacterial solute-binding protein 5 family.</text>
</comment>
<proteinExistence type="inferred from homology"/>
<comment type="caution">
    <text evidence="6">The sequence shown here is derived from an EMBL/GenBank/DDBJ whole genome shotgun (WGS) entry which is preliminary data.</text>
</comment>
<dbReference type="InterPro" id="IPR000914">
    <property type="entry name" value="SBP_5_dom"/>
</dbReference>
<dbReference type="InterPro" id="IPR039424">
    <property type="entry name" value="SBP_5"/>
</dbReference>
<evidence type="ECO:0000256" key="1">
    <source>
        <dbReference type="ARBA" id="ARBA00005695"/>
    </source>
</evidence>
<dbReference type="AlphaFoldDB" id="A0A1T3NNK3"/>
<dbReference type="Pfam" id="PF00496">
    <property type="entry name" value="SBP_bac_5"/>
    <property type="match status" value="1"/>
</dbReference>
<feature type="compositionally biased region" description="Low complexity" evidence="4">
    <location>
        <begin position="163"/>
        <end position="206"/>
    </location>
</feature>
<dbReference type="GO" id="GO:1904680">
    <property type="term" value="F:peptide transmembrane transporter activity"/>
    <property type="evidence" value="ECO:0007669"/>
    <property type="project" value="TreeGrafter"/>
</dbReference>
<evidence type="ECO:0000256" key="4">
    <source>
        <dbReference type="SAM" id="MobiDB-lite"/>
    </source>
</evidence>
<evidence type="ECO:0000313" key="6">
    <source>
        <dbReference type="EMBL" id="OPC78404.1"/>
    </source>
</evidence>
<keyword evidence="2" id="KW-0813">Transport</keyword>
<dbReference type="GO" id="GO:0015833">
    <property type="term" value="P:peptide transport"/>
    <property type="evidence" value="ECO:0007669"/>
    <property type="project" value="TreeGrafter"/>
</dbReference>
<keyword evidence="7" id="KW-1185">Reference proteome</keyword>
<protein>
    <recommendedName>
        <fullName evidence="5">Solute-binding protein family 5 domain-containing protein</fullName>
    </recommendedName>
</protein>
<dbReference type="SUPFAM" id="SSF53850">
    <property type="entry name" value="Periplasmic binding protein-like II"/>
    <property type="match status" value="1"/>
</dbReference>
<dbReference type="OrthoDB" id="9803988at2"/>
<accession>A0A1T3NNK3</accession>
<dbReference type="PANTHER" id="PTHR30290">
    <property type="entry name" value="PERIPLASMIC BINDING COMPONENT OF ABC TRANSPORTER"/>
    <property type="match status" value="1"/>
</dbReference>
<dbReference type="Gene3D" id="3.10.105.10">
    <property type="entry name" value="Dipeptide-binding Protein, Domain 3"/>
    <property type="match status" value="1"/>
</dbReference>
<dbReference type="PANTHER" id="PTHR30290:SF9">
    <property type="entry name" value="OLIGOPEPTIDE-BINDING PROTEIN APPA"/>
    <property type="match status" value="1"/>
</dbReference>
<keyword evidence="3" id="KW-0732">Signal</keyword>
<dbReference type="STRING" id="159449.B4N89_40335"/>
<dbReference type="Gene3D" id="3.40.190.10">
    <property type="entry name" value="Periplasmic binding protein-like II"/>
    <property type="match status" value="1"/>
</dbReference>
<evidence type="ECO:0000256" key="2">
    <source>
        <dbReference type="ARBA" id="ARBA00022448"/>
    </source>
</evidence>
<reference evidence="6 7" key="1">
    <citation type="submission" date="2017-03" db="EMBL/GenBank/DDBJ databases">
        <title>Draft genome sequence of Streptomyces scabrisporus NF3, endophyte isolated from Amphipterygium adstringens.</title>
        <authorList>
            <person name="Vazquez M."/>
            <person name="Ceapa C.D."/>
            <person name="Rodriguez Luna D."/>
            <person name="Sanchez Esquivel S."/>
        </authorList>
    </citation>
    <scope>NUCLEOTIDE SEQUENCE [LARGE SCALE GENOMIC DNA]</scope>
    <source>
        <strain evidence="6 7">NF3</strain>
    </source>
</reference>
<evidence type="ECO:0000256" key="3">
    <source>
        <dbReference type="ARBA" id="ARBA00022729"/>
    </source>
</evidence>
<evidence type="ECO:0000259" key="5">
    <source>
        <dbReference type="Pfam" id="PF00496"/>
    </source>
</evidence>
<evidence type="ECO:0000313" key="7">
    <source>
        <dbReference type="Proteomes" id="UP000190037"/>
    </source>
</evidence>
<name>A0A1T3NNK3_9ACTN</name>
<dbReference type="EMBL" id="MWQN01000003">
    <property type="protein sequence ID" value="OPC78404.1"/>
    <property type="molecule type" value="Genomic_DNA"/>
</dbReference>
<dbReference type="Proteomes" id="UP000190037">
    <property type="component" value="Unassembled WGS sequence"/>
</dbReference>
<feature type="region of interest" description="Disordered" evidence="4">
    <location>
        <begin position="158"/>
        <end position="215"/>
    </location>
</feature>